<dbReference type="InterPro" id="IPR002509">
    <property type="entry name" value="NODB_dom"/>
</dbReference>
<dbReference type="OrthoDB" id="3162524at2759"/>
<gene>
    <name evidence="2" type="ORF">FGADI_8124</name>
</gene>
<reference evidence="2" key="1">
    <citation type="journal article" date="2020" name="BMC Genomics">
        <title>Correction to: Identification and distribution of gene clusters required for synthesis of sphingolipid metabolism inhibitors in diverse species of the filamentous fungus Fusarium.</title>
        <authorList>
            <person name="Kim H.S."/>
            <person name="Lohmar J.M."/>
            <person name="Busman M."/>
            <person name="Brown D.W."/>
            <person name="Naumann T.A."/>
            <person name="Divon H.H."/>
            <person name="Lysoe E."/>
            <person name="Uhlig S."/>
            <person name="Proctor R.H."/>
        </authorList>
    </citation>
    <scope>NUCLEOTIDE SEQUENCE</scope>
    <source>
        <strain evidence="2">NRRL 45417</strain>
    </source>
</reference>
<sequence>MSRQDSSSTFLGLEGCHVFVTGAAGGVGGAVVKEFLANGCRVTSFDRNSLNVEALSISEEQRTRLHHISGDLRTESSIAQAFEEANSKFGPVQILIANAGLTDESSHPSIWDIDTERWDAVYSVNVRGTFLTIKHFLRSVKQAQEATGKELDNVAIVVTGSETGVFGQAGHAEYASGKASLQYGLVKTVKNEIVKLNSRGRINAVAPGWINTPLIGDRLDDPKERWAEAEATVALRKIAEPSDAARCMAFLASHRAAGHITGQCISVDGGQEGRLLWRKTQDELEAKTAGDSLTHRVVLPTASDPPQKRRRLRICLSVDFDAVSGLIGTGHVPENKLADYSAAHFGGNVGVDRLLRVFSKHGISQNVSWFIPGHSMESYPRQTQAIVVSGAEIGLHGYSHESAYSLSEQQERDILVKCIELATSLCEGKRPVGYRAPLYEIRESTVRLLEEYGFLYDASLNSHDSLPYYLPKTFAECKPAIPDYDQPASSWMKPIALTEQPEPGSQDAEASLVEIPGSWYTEDATPLCFYPHSATTQGYVSTDVIEKMWLDRFEWLWENESFVDEGPGAGYGSIFPLILHPECAGRSHVIGMIDKFVAKLKAKAGSAAEGEITFECMADVAKSWKTRTPSSYIR</sequence>
<dbReference type="Gene3D" id="3.20.20.370">
    <property type="entry name" value="Glycoside hydrolase/deacetylase"/>
    <property type="match status" value="1"/>
</dbReference>
<dbReference type="InterPro" id="IPR002347">
    <property type="entry name" value="SDR_fam"/>
</dbReference>
<protein>
    <recommendedName>
        <fullName evidence="1">NodB homology domain-containing protein</fullName>
    </recommendedName>
</protein>
<dbReference type="GO" id="GO:0016810">
    <property type="term" value="F:hydrolase activity, acting on carbon-nitrogen (but not peptide) bonds"/>
    <property type="evidence" value="ECO:0007669"/>
    <property type="project" value="InterPro"/>
</dbReference>
<dbReference type="PANTHER" id="PTHR47561">
    <property type="entry name" value="POLYSACCHARIDE DEACETYLASE FAMILY PROTEIN (AFU_ORTHOLOGUE AFUA_6G05030)"/>
    <property type="match status" value="1"/>
</dbReference>
<dbReference type="Gene3D" id="3.40.50.720">
    <property type="entry name" value="NAD(P)-binding Rossmann-like Domain"/>
    <property type="match status" value="1"/>
</dbReference>
<reference evidence="2" key="2">
    <citation type="submission" date="2020-05" db="EMBL/GenBank/DDBJ databases">
        <authorList>
            <person name="Kim H.-S."/>
            <person name="Proctor R.H."/>
            <person name="Brown D.W."/>
        </authorList>
    </citation>
    <scope>NUCLEOTIDE SEQUENCE</scope>
    <source>
        <strain evidence="2">NRRL 45417</strain>
    </source>
</reference>
<dbReference type="CDD" id="cd10938">
    <property type="entry name" value="CE4_HpPgdA_like"/>
    <property type="match status" value="1"/>
</dbReference>
<dbReference type="CDD" id="cd05233">
    <property type="entry name" value="SDR_c"/>
    <property type="match status" value="1"/>
</dbReference>
<dbReference type="InterPro" id="IPR036291">
    <property type="entry name" value="NAD(P)-bd_dom_sf"/>
</dbReference>
<keyword evidence="3" id="KW-1185">Reference proteome</keyword>
<accession>A0A8H4T3B7</accession>
<evidence type="ECO:0000259" key="1">
    <source>
        <dbReference type="PROSITE" id="PS51677"/>
    </source>
</evidence>
<comment type="caution">
    <text evidence="2">The sequence shown here is derived from an EMBL/GenBank/DDBJ whole genome shotgun (WGS) entry which is preliminary data.</text>
</comment>
<organism evidence="2 3">
    <name type="scientific">Fusarium gaditjirri</name>
    <dbReference type="NCBI Taxonomy" id="282569"/>
    <lineage>
        <taxon>Eukaryota</taxon>
        <taxon>Fungi</taxon>
        <taxon>Dikarya</taxon>
        <taxon>Ascomycota</taxon>
        <taxon>Pezizomycotina</taxon>
        <taxon>Sordariomycetes</taxon>
        <taxon>Hypocreomycetidae</taxon>
        <taxon>Hypocreales</taxon>
        <taxon>Nectriaceae</taxon>
        <taxon>Fusarium</taxon>
        <taxon>Fusarium nisikadoi species complex</taxon>
    </lineage>
</organism>
<dbReference type="PANTHER" id="PTHR47561:SF2">
    <property type="entry name" value="HYPOTHETICAL POLYSACCHARIDE DEACETYLASE (EUROFUNG)"/>
    <property type="match status" value="1"/>
</dbReference>
<dbReference type="SUPFAM" id="SSF88713">
    <property type="entry name" value="Glycoside hydrolase/deacetylase"/>
    <property type="match status" value="1"/>
</dbReference>
<dbReference type="InterPro" id="IPR011330">
    <property type="entry name" value="Glyco_hydro/deAcase_b/a-brl"/>
</dbReference>
<dbReference type="Pfam" id="PF01522">
    <property type="entry name" value="Polysacc_deac_1"/>
    <property type="match status" value="1"/>
</dbReference>
<dbReference type="Proteomes" id="UP000604273">
    <property type="component" value="Unassembled WGS sequence"/>
</dbReference>
<evidence type="ECO:0000313" key="3">
    <source>
        <dbReference type="Proteomes" id="UP000604273"/>
    </source>
</evidence>
<dbReference type="Pfam" id="PF13561">
    <property type="entry name" value="adh_short_C2"/>
    <property type="match status" value="1"/>
</dbReference>
<name>A0A8H4T3B7_9HYPO</name>
<dbReference type="EMBL" id="JABFAI010000204">
    <property type="protein sequence ID" value="KAF4950565.1"/>
    <property type="molecule type" value="Genomic_DNA"/>
</dbReference>
<feature type="domain" description="NodB homology" evidence="1">
    <location>
        <begin position="337"/>
        <end position="528"/>
    </location>
</feature>
<evidence type="ECO:0000313" key="2">
    <source>
        <dbReference type="EMBL" id="KAF4950565.1"/>
    </source>
</evidence>
<dbReference type="InterPro" id="IPR037950">
    <property type="entry name" value="PgdA-like"/>
</dbReference>
<proteinExistence type="predicted"/>
<dbReference type="PROSITE" id="PS51677">
    <property type="entry name" value="NODB"/>
    <property type="match status" value="1"/>
</dbReference>
<dbReference type="GO" id="GO:0005975">
    <property type="term" value="P:carbohydrate metabolic process"/>
    <property type="evidence" value="ECO:0007669"/>
    <property type="project" value="InterPro"/>
</dbReference>
<dbReference type="SUPFAM" id="SSF51735">
    <property type="entry name" value="NAD(P)-binding Rossmann-fold domains"/>
    <property type="match status" value="1"/>
</dbReference>
<dbReference type="AlphaFoldDB" id="A0A8H4T3B7"/>
<dbReference type="PRINTS" id="PR00081">
    <property type="entry name" value="GDHRDH"/>
</dbReference>